<gene>
    <name evidence="1" type="ORF">FZC80_14445</name>
</gene>
<proteinExistence type="predicted"/>
<reference evidence="1 2" key="1">
    <citation type="submission" date="2019-08" db="EMBL/GenBank/DDBJ databases">
        <title>Bacillus genomes from the desert of Cuatro Cienegas, Coahuila.</title>
        <authorList>
            <person name="Olmedo-Alvarez G."/>
        </authorList>
    </citation>
    <scope>NUCLEOTIDE SEQUENCE [LARGE SCALE GENOMIC DNA]</scope>
    <source>
        <strain evidence="1 2">CH451a_14T</strain>
    </source>
</reference>
<dbReference type="EMBL" id="VTEW01000011">
    <property type="protein sequence ID" value="TYS77037.1"/>
    <property type="molecule type" value="Genomic_DNA"/>
</dbReference>
<dbReference type="RefSeq" id="WP_148992245.1">
    <property type="nucleotide sequence ID" value="NZ_VTEW01000011.1"/>
</dbReference>
<dbReference type="Gene3D" id="6.10.250.2540">
    <property type="match status" value="1"/>
</dbReference>
<protein>
    <submittedName>
        <fullName evidence="1">Uncharacterized protein</fullName>
    </submittedName>
</protein>
<dbReference type="OrthoDB" id="2887676at2"/>
<comment type="caution">
    <text evidence="1">The sequence shown here is derived from an EMBL/GenBank/DDBJ whole genome shotgun (WGS) entry which is preliminary data.</text>
</comment>
<evidence type="ECO:0000313" key="2">
    <source>
        <dbReference type="Proteomes" id="UP000325054"/>
    </source>
</evidence>
<name>A0A5D4TMW3_9BACI</name>
<dbReference type="Proteomes" id="UP000325054">
    <property type="component" value="Unassembled WGS sequence"/>
</dbReference>
<sequence>MMEELLKQFMKQMNNRFDQVDQRFVSIEGRLDGLTKDVKELKVGQDRLQARQDQLQVRQDHFQAGLDRLQTGQDQLKDNLINGLGPYFEQIEKHIDTKTESIKETLNEQQSMIDTLSARSIKHESEIKDLKASIRA</sequence>
<dbReference type="AlphaFoldDB" id="A0A5D4TMW3"/>
<evidence type="ECO:0000313" key="1">
    <source>
        <dbReference type="EMBL" id="TYS77037.1"/>
    </source>
</evidence>
<accession>A0A5D4TMW3</accession>
<organism evidence="1 2">
    <name type="scientific">Rossellomorea aquimaris</name>
    <dbReference type="NCBI Taxonomy" id="189382"/>
    <lineage>
        <taxon>Bacteria</taxon>
        <taxon>Bacillati</taxon>
        <taxon>Bacillota</taxon>
        <taxon>Bacilli</taxon>
        <taxon>Bacillales</taxon>
        <taxon>Bacillaceae</taxon>
        <taxon>Rossellomorea</taxon>
    </lineage>
</organism>